<reference evidence="7" key="1">
    <citation type="submission" date="2019-04" db="EMBL/GenBank/DDBJ databases">
        <title>Friends and foes A comparative genomics study of 23 Aspergillus species from section Flavi.</title>
        <authorList>
            <consortium name="DOE Joint Genome Institute"/>
            <person name="Kjaerbolling I."/>
            <person name="Vesth T."/>
            <person name="Frisvad J.C."/>
            <person name="Nybo J.L."/>
            <person name="Theobald S."/>
            <person name="Kildgaard S."/>
            <person name="Isbrandt T."/>
            <person name="Kuo A."/>
            <person name="Sato A."/>
            <person name="Lyhne E.K."/>
            <person name="Kogle M.E."/>
            <person name="Wiebenga A."/>
            <person name="Kun R.S."/>
            <person name="Lubbers R.J."/>
            <person name="Makela M.R."/>
            <person name="Barry K."/>
            <person name="Chovatia M."/>
            <person name="Clum A."/>
            <person name="Daum C."/>
            <person name="Haridas S."/>
            <person name="He G."/>
            <person name="LaButti K."/>
            <person name="Lipzen A."/>
            <person name="Mondo S."/>
            <person name="Riley R."/>
            <person name="Salamov A."/>
            <person name="Simmons B.A."/>
            <person name="Magnuson J.K."/>
            <person name="Henrissat B."/>
            <person name="Mortensen U.H."/>
            <person name="Larsen T.O."/>
            <person name="Devries R.P."/>
            <person name="Grigoriev I.V."/>
            <person name="Machida M."/>
            <person name="Baker S.E."/>
            <person name="Andersen M.R."/>
        </authorList>
    </citation>
    <scope>NUCLEOTIDE SEQUENCE [LARGE SCALE GENOMIC DNA]</scope>
    <source>
        <strain evidence="7">CBS 121.62</strain>
    </source>
</reference>
<feature type="transmembrane region" description="Helical" evidence="6">
    <location>
        <begin position="180"/>
        <end position="198"/>
    </location>
</feature>
<dbReference type="VEuPathDB" id="FungiDB:AFLA_010471"/>
<dbReference type="EMBL" id="ML734583">
    <property type="protein sequence ID" value="KAB8248068.1"/>
    <property type="molecule type" value="Genomic_DNA"/>
</dbReference>
<dbReference type="FunFam" id="1.20.1250.20:FF:000106">
    <property type="entry name" value="MFS transporter, putative"/>
    <property type="match status" value="1"/>
</dbReference>
<feature type="transmembrane region" description="Helical" evidence="6">
    <location>
        <begin position="387"/>
        <end position="407"/>
    </location>
</feature>
<feature type="transmembrane region" description="Helical" evidence="6">
    <location>
        <begin position="241"/>
        <end position="262"/>
    </location>
</feature>
<dbReference type="PANTHER" id="PTHR43791:SF14">
    <property type="entry name" value="MFS GENERAL SUBSTRATE TRANSPORTER"/>
    <property type="match status" value="1"/>
</dbReference>
<dbReference type="AlphaFoldDB" id="A0A5N6H1H9"/>
<feature type="transmembrane region" description="Helical" evidence="6">
    <location>
        <begin position="274"/>
        <end position="294"/>
    </location>
</feature>
<dbReference type="GO" id="GO:0016020">
    <property type="term" value="C:membrane"/>
    <property type="evidence" value="ECO:0007669"/>
    <property type="project" value="UniProtKB-SubCell"/>
</dbReference>
<comment type="subcellular location">
    <subcellularLocation>
        <location evidence="1">Membrane</location>
        <topology evidence="1">Multi-pass membrane protein</topology>
    </subcellularLocation>
</comment>
<dbReference type="Proteomes" id="UP000325434">
    <property type="component" value="Unassembled WGS sequence"/>
</dbReference>
<keyword evidence="3 6" id="KW-0812">Transmembrane</keyword>
<evidence type="ECO:0000256" key="3">
    <source>
        <dbReference type="ARBA" id="ARBA00022692"/>
    </source>
</evidence>
<proteinExistence type="predicted"/>
<dbReference type="PANTHER" id="PTHR43791">
    <property type="entry name" value="PERMEASE-RELATED"/>
    <property type="match status" value="1"/>
</dbReference>
<dbReference type="VEuPathDB" id="FungiDB:F9C07_11957"/>
<dbReference type="InterPro" id="IPR036259">
    <property type="entry name" value="MFS_trans_sf"/>
</dbReference>
<feature type="transmembrane region" description="Helical" evidence="6">
    <location>
        <begin position="210"/>
        <end position="229"/>
    </location>
</feature>
<accession>A0A5N6H1H9</accession>
<protein>
    <submittedName>
        <fullName evidence="7">Major facilitator superfamily domain-containing protein</fullName>
    </submittedName>
</protein>
<feature type="transmembrane region" description="Helical" evidence="6">
    <location>
        <begin position="479"/>
        <end position="499"/>
    </location>
</feature>
<evidence type="ECO:0000256" key="4">
    <source>
        <dbReference type="ARBA" id="ARBA00022989"/>
    </source>
</evidence>
<evidence type="ECO:0000256" key="1">
    <source>
        <dbReference type="ARBA" id="ARBA00004141"/>
    </source>
</evidence>
<dbReference type="SUPFAM" id="SSF103473">
    <property type="entry name" value="MFS general substrate transporter"/>
    <property type="match status" value="1"/>
</dbReference>
<organism evidence="7">
    <name type="scientific">Aspergillus flavus</name>
    <dbReference type="NCBI Taxonomy" id="5059"/>
    <lineage>
        <taxon>Eukaryota</taxon>
        <taxon>Fungi</taxon>
        <taxon>Dikarya</taxon>
        <taxon>Ascomycota</taxon>
        <taxon>Pezizomycotina</taxon>
        <taxon>Eurotiomycetes</taxon>
        <taxon>Eurotiomycetidae</taxon>
        <taxon>Eurotiales</taxon>
        <taxon>Aspergillaceae</taxon>
        <taxon>Aspergillus</taxon>
        <taxon>Aspergillus subgen. Circumdati</taxon>
    </lineage>
</organism>
<keyword evidence="4 6" id="KW-1133">Transmembrane helix</keyword>
<dbReference type="Pfam" id="PF07690">
    <property type="entry name" value="MFS_1"/>
    <property type="match status" value="1"/>
</dbReference>
<evidence type="ECO:0000313" key="7">
    <source>
        <dbReference type="EMBL" id="KAB8248068.1"/>
    </source>
</evidence>
<evidence type="ECO:0000256" key="6">
    <source>
        <dbReference type="SAM" id="Phobius"/>
    </source>
</evidence>
<evidence type="ECO:0000256" key="2">
    <source>
        <dbReference type="ARBA" id="ARBA00022448"/>
    </source>
</evidence>
<evidence type="ECO:0000256" key="5">
    <source>
        <dbReference type="ARBA" id="ARBA00023136"/>
    </source>
</evidence>
<gene>
    <name evidence="7" type="ORF">BDV35DRAFT_379304</name>
</gene>
<feature type="transmembrane region" description="Helical" evidence="6">
    <location>
        <begin position="352"/>
        <end position="367"/>
    </location>
</feature>
<keyword evidence="2" id="KW-0813">Transport</keyword>
<dbReference type="Gene3D" id="1.20.1250.20">
    <property type="entry name" value="MFS general substrate transporter like domains"/>
    <property type="match status" value="2"/>
</dbReference>
<dbReference type="InterPro" id="IPR011701">
    <property type="entry name" value="MFS"/>
</dbReference>
<dbReference type="GO" id="GO:0022857">
    <property type="term" value="F:transmembrane transporter activity"/>
    <property type="evidence" value="ECO:0007669"/>
    <property type="project" value="InterPro"/>
</dbReference>
<feature type="transmembrane region" description="Helical" evidence="6">
    <location>
        <begin position="445"/>
        <end position="467"/>
    </location>
</feature>
<keyword evidence="5 6" id="KW-0472">Membrane</keyword>
<sequence>MSGLCRTVQVKAITMSWPTVNALGRMIQFLADCCNQVRDVYQSCYREHIKWKADSSDEFQGTRNHIFDDSDAAEYWANVYEKAQYEGRHRFDPSFTWTPEEEKKLVRKVDLRIMFWAWLMFCSLDLNRRNINRAITDDMLPELGMNTNDFNYGQTIFLVTFLAAELPSGLISKKVGPDRWIPFIIVCWSAISAAQVALSNRAGYFACRALLGLLMGGFIPDIVLWLSYFYKGRELPIRLSWFWTAISTCNIVGSLLAAGILQMRGLRGWSGWQWLFLIEGLVTAIIGVLSWGLMPPGPCQTKSWFRGKDGWFSEREELILVNRLLRDDPSKGDMNNRQAVGPVALIKCLKDYDLWPLYILGLLIYIPPQPHANYLSYILRRLGFSTFHANLLAIPSQFMFAVNLLIITRISDKLNERSIVASTSNIWILPCLIALVALPESASTWTRYAISTVLLSYPYCHAILVGWNARISNTVRTRAVGAALYNMCVQAGNIIGSNIFREDDSPLYRRGNKILLAICSFNVVLFYAVKAYYVWRNKTRERKWESMSEEERSDYLLTTTDEGLKRLDFRFVH</sequence>
<feature type="transmembrane region" description="Helical" evidence="6">
    <location>
        <begin position="514"/>
        <end position="535"/>
    </location>
</feature>
<feature type="transmembrane region" description="Helical" evidence="6">
    <location>
        <begin position="419"/>
        <end position="439"/>
    </location>
</feature>
<name>A0A5N6H1H9_ASPFL</name>
<dbReference type="FunFam" id="1.20.1250.20:FF:000247">
    <property type="entry name" value="MFS general substrate transporter"/>
    <property type="match status" value="1"/>
</dbReference>